<dbReference type="GO" id="GO:0000462">
    <property type="term" value="P:maturation of SSU-rRNA from tricistronic rRNA transcript (SSU-rRNA, 5.8S rRNA, LSU-rRNA)"/>
    <property type="evidence" value="ECO:0007669"/>
    <property type="project" value="TreeGrafter"/>
</dbReference>
<dbReference type="Gene3D" id="2.130.10.10">
    <property type="entry name" value="YVTN repeat-like/Quinoprotein amine dehydrogenase"/>
    <property type="match status" value="2"/>
</dbReference>
<dbReference type="PANTHER" id="PTHR44267:SF1">
    <property type="entry name" value="WD REPEAT-CONTAINING PROTEIN 43"/>
    <property type="match status" value="1"/>
</dbReference>
<dbReference type="PANTHER" id="PTHR44267">
    <property type="entry name" value="WD REPEAT-CONTAINING PROTEIN 43"/>
    <property type="match status" value="1"/>
</dbReference>
<keyword evidence="2" id="KW-0539">Nucleus</keyword>
<dbReference type="EMBL" id="JARGDH010000003">
    <property type="protein sequence ID" value="KAL0273648.1"/>
    <property type="molecule type" value="Genomic_DNA"/>
</dbReference>
<gene>
    <name evidence="7" type="ORF">PYX00_006272</name>
</gene>
<feature type="compositionally biased region" description="Acidic residues" evidence="5">
    <location>
        <begin position="552"/>
        <end position="588"/>
    </location>
</feature>
<evidence type="ECO:0000256" key="2">
    <source>
        <dbReference type="ARBA" id="ARBA00023242"/>
    </source>
</evidence>
<dbReference type="PROSITE" id="PS50082">
    <property type="entry name" value="WD_REPEATS_2"/>
    <property type="match status" value="1"/>
</dbReference>
<dbReference type="GO" id="GO:0005730">
    <property type="term" value="C:nucleolus"/>
    <property type="evidence" value="ECO:0007669"/>
    <property type="project" value="TreeGrafter"/>
</dbReference>
<feature type="region of interest" description="Disordered" evidence="5">
    <location>
        <begin position="536"/>
        <end position="588"/>
    </location>
</feature>
<evidence type="ECO:0000256" key="3">
    <source>
        <dbReference type="ARBA" id="ARBA00038335"/>
    </source>
</evidence>
<evidence type="ECO:0000256" key="4">
    <source>
        <dbReference type="PROSITE-ProRule" id="PRU00221"/>
    </source>
</evidence>
<dbReference type="AlphaFoldDB" id="A0AAW2HWA8"/>
<dbReference type="Pfam" id="PF00400">
    <property type="entry name" value="WD40"/>
    <property type="match status" value="1"/>
</dbReference>
<evidence type="ECO:0000256" key="1">
    <source>
        <dbReference type="ARBA" id="ARBA00004123"/>
    </source>
</evidence>
<reference evidence="7" key="1">
    <citation type="journal article" date="2024" name="Gigascience">
        <title>Chromosome-level genome of the poultry shaft louse Menopon gallinae provides insight into the host-switching and adaptive evolution of parasitic lice.</title>
        <authorList>
            <person name="Xu Y."/>
            <person name="Ma L."/>
            <person name="Liu S."/>
            <person name="Liang Y."/>
            <person name="Liu Q."/>
            <person name="He Z."/>
            <person name="Tian L."/>
            <person name="Duan Y."/>
            <person name="Cai W."/>
            <person name="Li H."/>
            <person name="Song F."/>
        </authorList>
    </citation>
    <scope>NUCLEOTIDE SEQUENCE</scope>
    <source>
        <strain evidence="7">Cailab_2023a</strain>
    </source>
</reference>
<evidence type="ECO:0000256" key="5">
    <source>
        <dbReference type="SAM" id="MobiDB-lite"/>
    </source>
</evidence>
<feature type="repeat" description="WD" evidence="4">
    <location>
        <begin position="107"/>
        <end position="147"/>
    </location>
</feature>
<dbReference type="InterPro" id="IPR036322">
    <property type="entry name" value="WD40_repeat_dom_sf"/>
</dbReference>
<sequence>MAGSVSGSSYSFNESGLLLAHWSSAGKLKIWDTSTGTVKQEYTKNLHLTSPCTCLYWLQCSKRVTPKKKKLKSSGHDSEDREVIVMGTTLGNILVYDLALNDVKNTLEGHTSKVNSLSSSNNSSIFSCSDDGSIIEWDMENFEMKSKWKTGNESATCILALSNGSQLLSASYTIKLWDLYKKQVIRVFTGHGTEVASLVEMPGVEDYFFSSAVGDRVISAWSLASKEKTTAVASFILQDSPSSVKVHNAAPDSPSTLCAVTESGVVQIFKHKLNGNITKPMKPVTTVSIASENPNAKHSHPLSIYAILPLHSGSFIIAYGTPVFLLFETITVNDKEENMVLVREDKRKIVTSEFNSKVKVPEVNENAEYEAPATSSAKRRRKKLDVDVPLEERIENLALVNTISSDAPKKDNMAHLLIQGLQSRDRTILNNILFQTDDAVVNSTVKNLPAQALVPLVRELTRLLSGQTYGSKCAVTWLTSVLRHHSGVLLSNPEIGTFFEPILSATEAHLSLLPSLLRLKGRLGLIMDQIETNAKQDDECTNEPLITYQEQDSSDDGEIDLPSEGSDSDENWDDISGTEDDDEEMDEK</sequence>
<evidence type="ECO:0000313" key="7">
    <source>
        <dbReference type="EMBL" id="KAL0273648.1"/>
    </source>
</evidence>
<evidence type="ECO:0000259" key="6">
    <source>
        <dbReference type="Pfam" id="PF04003"/>
    </source>
</evidence>
<comment type="similarity">
    <text evidence="3">Belongs to the UTP5 family.</text>
</comment>
<comment type="subcellular location">
    <subcellularLocation>
        <location evidence="1">Nucleus</location>
    </subcellularLocation>
</comment>
<accession>A0AAW2HWA8</accession>
<dbReference type="InterPro" id="IPR007148">
    <property type="entry name" value="SSU_processome_Utp12"/>
</dbReference>
<organism evidence="7">
    <name type="scientific">Menopon gallinae</name>
    <name type="common">poultry shaft louse</name>
    <dbReference type="NCBI Taxonomy" id="328185"/>
    <lineage>
        <taxon>Eukaryota</taxon>
        <taxon>Metazoa</taxon>
        <taxon>Ecdysozoa</taxon>
        <taxon>Arthropoda</taxon>
        <taxon>Hexapoda</taxon>
        <taxon>Insecta</taxon>
        <taxon>Pterygota</taxon>
        <taxon>Neoptera</taxon>
        <taxon>Paraneoptera</taxon>
        <taxon>Psocodea</taxon>
        <taxon>Troctomorpha</taxon>
        <taxon>Phthiraptera</taxon>
        <taxon>Amblycera</taxon>
        <taxon>Menoponidae</taxon>
        <taxon>Menopon</taxon>
    </lineage>
</organism>
<keyword evidence="4" id="KW-0853">WD repeat</keyword>
<feature type="domain" description="Small-subunit processome Utp12" evidence="6">
    <location>
        <begin position="425"/>
        <end position="526"/>
    </location>
</feature>
<comment type="caution">
    <text evidence="7">The sequence shown here is derived from an EMBL/GenBank/DDBJ whole genome shotgun (WGS) entry which is preliminary data.</text>
</comment>
<proteinExistence type="inferred from homology"/>
<dbReference type="InterPro" id="IPR001680">
    <property type="entry name" value="WD40_rpt"/>
</dbReference>
<dbReference type="Pfam" id="PF04003">
    <property type="entry name" value="Utp12"/>
    <property type="match status" value="1"/>
</dbReference>
<name>A0AAW2HWA8_9NEOP</name>
<protein>
    <recommendedName>
        <fullName evidence="6">Small-subunit processome Utp12 domain-containing protein</fullName>
    </recommendedName>
</protein>
<dbReference type="SUPFAM" id="SSF50978">
    <property type="entry name" value="WD40 repeat-like"/>
    <property type="match status" value="1"/>
</dbReference>
<dbReference type="InterPro" id="IPR015943">
    <property type="entry name" value="WD40/YVTN_repeat-like_dom_sf"/>
</dbReference>
<dbReference type="InterPro" id="IPR052414">
    <property type="entry name" value="U3_snoRNA-assoc_WDR"/>
</dbReference>
<dbReference type="PROSITE" id="PS50294">
    <property type="entry name" value="WD_REPEATS_REGION"/>
    <property type="match status" value="1"/>
</dbReference>
<dbReference type="SMART" id="SM00320">
    <property type="entry name" value="WD40"/>
    <property type="match status" value="3"/>
</dbReference>